<dbReference type="RefSeq" id="WP_218675520.1">
    <property type="nucleotide sequence ID" value="NZ_JABZFC010000010.1"/>
</dbReference>
<accession>A0A9Q3LC09</accession>
<dbReference type="EMBL" id="JABZFG010000023">
    <property type="protein sequence ID" value="MBW0603019.1"/>
    <property type="molecule type" value="Genomic_DNA"/>
</dbReference>
<evidence type="ECO:0000313" key="1">
    <source>
        <dbReference type="EMBL" id="MBW0603019.1"/>
    </source>
</evidence>
<reference evidence="1" key="1">
    <citation type="journal article" date="2021" name="Genes Genomics">
        <title>Comparative genomic analysis of Mycoplasma anatis strains.</title>
        <authorList>
            <person name="Zhou Q."/>
            <person name="Mai K."/>
            <person name="Yang D."/>
            <person name="Liu J."/>
            <person name="Yan Z."/>
            <person name="Luo C."/>
            <person name="Tan Y."/>
            <person name="Cao S."/>
            <person name="Zhou Q."/>
            <person name="Chen L."/>
            <person name="Chen F."/>
        </authorList>
    </citation>
    <scope>NUCLEOTIDE SEQUENCE</scope>
    <source>
        <strain evidence="1">DP07</strain>
    </source>
</reference>
<dbReference type="Proteomes" id="UP000746160">
    <property type="component" value="Unassembled WGS sequence"/>
</dbReference>
<dbReference type="AlphaFoldDB" id="A0A9Q3LC09"/>
<protein>
    <submittedName>
        <fullName evidence="1">Uncharacterized protein</fullName>
    </submittedName>
</protein>
<name>A0A9Q3LC09_9BACT</name>
<gene>
    <name evidence="1" type="ORF">MADP07_00765</name>
</gene>
<organism evidence="1 2">
    <name type="scientific">Mycoplasmopsis anatis</name>
    <dbReference type="NCBI Taxonomy" id="171279"/>
    <lineage>
        <taxon>Bacteria</taxon>
        <taxon>Bacillati</taxon>
        <taxon>Mycoplasmatota</taxon>
        <taxon>Mycoplasmoidales</taxon>
        <taxon>Metamycoplasmataceae</taxon>
        <taxon>Mycoplasmopsis</taxon>
    </lineage>
</organism>
<sequence length="90" mass="10614">MDNELELNFVTDYDDGNYNPFSIFTEDNKSANFEIAEEEEKAEEIINNYKTIKLPTHKELGFNIRDVLRTEKPESFKVLLNKWGKLCDLH</sequence>
<proteinExistence type="predicted"/>
<comment type="caution">
    <text evidence="1">The sequence shown here is derived from an EMBL/GenBank/DDBJ whole genome shotgun (WGS) entry which is preliminary data.</text>
</comment>
<evidence type="ECO:0000313" key="2">
    <source>
        <dbReference type="Proteomes" id="UP000746160"/>
    </source>
</evidence>